<dbReference type="AlphaFoldDB" id="A0AAV4D650"/>
<dbReference type="InterPro" id="IPR006586">
    <property type="entry name" value="ADAM_Cys-rich"/>
</dbReference>
<keyword evidence="6" id="KW-1015">Disulfide bond</keyword>
<dbReference type="PANTHER" id="PTHR11905">
    <property type="entry name" value="ADAM A DISINTEGRIN AND METALLOPROTEASE DOMAIN"/>
    <property type="match status" value="1"/>
</dbReference>
<dbReference type="InterPro" id="IPR001590">
    <property type="entry name" value="Peptidase_M12B"/>
</dbReference>
<keyword evidence="3" id="KW-0378">Hydrolase</keyword>
<dbReference type="Pfam" id="PF17771">
    <property type="entry name" value="ADAMTS_CR_2"/>
    <property type="match status" value="1"/>
</dbReference>
<dbReference type="GO" id="GO:0046872">
    <property type="term" value="F:metal ion binding"/>
    <property type="evidence" value="ECO:0007669"/>
    <property type="project" value="UniProtKB-KW"/>
</dbReference>
<evidence type="ECO:0000256" key="2">
    <source>
        <dbReference type="ARBA" id="ARBA00022723"/>
    </source>
</evidence>
<dbReference type="Gene3D" id="3.40.1620.60">
    <property type="match status" value="1"/>
</dbReference>
<reference evidence="10 11" key="1">
    <citation type="journal article" date="2021" name="Elife">
        <title>Chloroplast acquisition without the gene transfer in kleptoplastic sea slugs, Plakobranchus ocellatus.</title>
        <authorList>
            <person name="Maeda T."/>
            <person name="Takahashi S."/>
            <person name="Yoshida T."/>
            <person name="Shimamura S."/>
            <person name="Takaki Y."/>
            <person name="Nagai Y."/>
            <person name="Toyoda A."/>
            <person name="Suzuki Y."/>
            <person name="Arimoto A."/>
            <person name="Ishii H."/>
            <person name="Satoh N."/>
            <person name="Nishiyama T."/>
            <person name="Hasebe M."/>
            <person name="Maruyama T."/>
            <person name="Minagawa J."/>
            <person name="Obokata J."/>
            <person name="Shigenobu S."/>
        </authorList>
    </citation>
    <scope>NUCLEOTIDE SEQUENCE [LARGE SCALE GENOMIC DNA]</scope>
</reference>
<dbReference type="SMART" id="SM00608">
    <property type="entry name" value="ACR"/>
    <property type="match status" value="1"/>
</dbReference>
<dbReference type="EMBL" id="BLXT01007504">
    <property type="protein sequence ID" value="GFO39684.1"/>
    <property type="molecule type" value="Genomic_DNA"/>
</dbReference>
<evidence type="ECO:0000256" key="4">
    <source>
        <dbReference type="ARBA" id="ARBA00022833"/>
    </source>
</evidence>
<evidence type="ECO:0000313" key="11">
    <source>
        <dbReference type="Proteomes" id="UP000735302"/>
    </source>
</evidence>
<name>A0AAV4D650_9GAST</name>
<feature type="active site" evidence="8">
    <location>
        <position position="299"/>
    </location>
</feature>
<comment type="caution">
    <text evidence="10">The sequence shown here is derived from an EMBL/GenBank/DDBJ whole genome shotgun (WGS) entry which is preliminary data.</text>
</comment>
<dbReference type="InterPro" id="IPR041645">
    <property type="entry name" value="ADAMTS_CR_2"/>
</dbReference>
<evidence type="ECO:0000256" key="5">
    <source>
        <dbReference type="ARBA" id="ARBA00023049"/>
    </source>
</evidence>
<protein>
    <submittedName>
        <fullName evidence="10">A disintegrin and metalloproteinase with thrombospondin motifs 1</fullName>
    </submittedName>
</protein>
<dbReference type="PANTHER" id="PTHR11905:SF159">
    <property type="entry name" value="ADAM METALLOPROTEASE"/>
    <property type="match status" value="1"/>
</dbReference>
<dbReference type="Proteomes" id="UP000735302">
    <property type="component" value="Unassembled WGS sequence"/>
</dbReference>
<evidence type="ECO:0000313" key="10">
    <source>
        <dbReference type="EMBL" id="GFO39684.1"/>
    </source>
</evidence>
<feature type="binding site" evidence="8">
    <location>
        <position position="302"/>
    </location>
    <ligand>
        <name>Zn(2+)</name>
        <dbReference type="ChEBI" id="CHEBI:29105"/>
        <note>catalytic</note>
    </ligand>
</feature>
<feature type="domain" description="Peptidase M12B" evidence="9">
    <location>
        <begin position="133"/>
        <end position="362"/>
    </location>
</feature>
<dbReference type="Pfam" id="PF13582">
    <property type="entry name" value="Reprolysin_3"/>
    <property type="match status" value="1"/>
</dbReference>
<keyword evidence="11" id="KW-1185">Reference proteome</keyword>
<sequence length="677" mass="74552">MLSWLRGNNSLHRNNHTLLKHRNDCPTVLACGVQKLGWSPSDVRTTVTMSTRKVLAEKIVLKEEITRETITRDKETEREGGGNICVLIQSKRCLWGKKMPFGSAVLVTGVFIASLAIQNHHVSTAEGDDLVEYVIDTLVVVDDVMYNRWRSRLYPSITDPEGIATEIKRYAALVVHQANKRLKTLRNHTSFAVRLQIVDTQIDKDILQYVPASLLTRRINADVALETFQRWIVEEGLAANYDHAMLLTGKLMESAYEGSAQGSVAGRAYVGTLCDQTGQSVSVVQDLGGFQSVHFVAHEVAHSLGALHDGEPGAGACTGEDQYLMAPVSLQKSEGDLTNDRSDHPWYLSSCSAESIKTVIMNVLASDNNCLITSSTPTSEFTSTEDLVPGQMYNATAQCQMLYGSNSRPCLGRSFSSVSDICTAMYCSRTSSTCAEHFAAEGTSCGNKKWCQMGQCVESDQAPEMDDCPFGDTALLVQNRLSCEEYITDSPAACYNDDIREECCRSCAQIHSGSEVCPYGDKRRGCTTEVCDQVYPNGTLLADLCCETCSYNVTTTCEDVARVDGFTCRERVKTYGKQECYNGTVAFYCCETCSNQRLDLEGCEYGDLITGGYCQGEAKSDYSGCDRRLNSFCCLTCNPDYQRPDDGDPDSGRPTAPSSLLAYIHIVWLILTCIGYR</sequence>
<feature type="binding site" evidence="8">
    <location>
        <position position="298"/>
    </location>
    <ligand>
        <name>Zn(2+)</name>
        <dbReference type="ChEBI" id="CHEBI:29105"/>
        <note>catalytic</note>
    </ligand>
</feature>
<keyword evidence="5 10" id="KW-0482">Metalloprotease</keyword>
<dbReference type="SUPFAM" id="SSF55486">
    <property type="entry name" value="Metalloproteases ('zincins'), catalytic domain"/>
    <property type="match status" value="1"/>
</dbReference>
<evidence type="ECO:0000256" key="3">
    <source>
        <dbReference type="ARBA" id="ARBA00022801"/>
    </source>
</evidence>
<keyword evidence="7" id="KW-0325">Glycoprotein</keyword>
<organism evidence="10 11">
    <name type="scientific">Plakobranchus ocellatus</name>
    <dbReference type="NCBI Taxonomy" id="259542"/>
    <lineage>
        <taxon>Eukaryota</taxon>
        <taxon>Metazoa</taxon>
        <taxon>Spiralia</taxon>
        <taxon>Lophotrochozoa</taxon>
        <taxon>Mollusca</taxon>
        <taxon>Gastropoda</taxon>
        <taxon>Heterobranchia</taxon>
        <taxon>Euthyneura</taxon>
        <taxon>Panpulmonata</taxon>
        <taxon>Sacoglossa</taxon>
        <taxon>Placobranchoidea</taxon>
        <taxon>Plakobranchidae</taxon>
        <taxon>Plakobranchus</taxon>
    </lineage>
</organism>
<accession>A0AAV4D650</accession>
<dbReference type="GO" id="GO:0006509">
    <property type="term" value="P:membrane protein ectodomain proteolysis"/>
    <property type="evidence" value="ECO:0007669"/>
    <property type="project" value="TreeGrafter"/>
</dbReference>
<keyword evidence="1" id="KW-0645">Protease</keyword>
<gene>
    <name evidence="10" type="ORF">PoB_006618900</name>
</gene>
<evidence type="ECO:0000256" key="8">
    <source>
        <dbReference type="PROSITE-ProRule" id="PRU00276"/>
    </source>
</evidence>
<evidence type="ECO:0000256" key="7">
    <source>
        <dbReference type="ARBA" id="ARBA00023180"/>
    </source>
</evidence>
<dbReference type="Gene3D" id="3.40.390.10">
    <property type="entry name" value="Collagenase (Catalytic Domain)"/>
    <property type="match status" value="1"/>
</dbReference>
<proteinExistence type="predicted"/>
<dbReference type="InterPro" id="IPR024079">
    <property type="entry name" value="MetalloPept_cat_dom_sf"/>
</dbReference>
<evidence type="ECO:0000256" key="1">
    <source>
        <dbReference type="ARBA" id="ARBA00022670"/>
    </source>
</evidence>
<dbReference type="PROSITE" id="PS50215">
    <property type="entry name" value="ADAM_MEPRO"/>
    <property type="match status" value="1"/>
</dbReference>
<feature type="binding site" evidence="8">
    <location>
        <position position="308"/>
    </location>
    <ligand>
        <name>Zn(2+)</name>
        <dbReference type="ChEBI" id="CHEBI:29105"/>
        <note>catalytic</note>
    </ligand>
</feature>
<evidence type="ECO:0000256" key="6">
    <source>
        <dbReference type="ARBA" id="ARBA00023157"/>
    </source>
</evidence>
<evidence type="ECO:0000259" key="9">
    <source>
        <dbReference type="PROSITE" id="PS50215"/>
    </source>
</evidence>
<keyword evidence="4 8" id="KW-0862">Zinc</keyword>
<comment type="caution">
    <text evidence="8">Lacks conserved residue(s) required for the propagation of feature annotation.</text>
</comment>
<dbReference type="GO" id="GO:0004222">
    <property type="term" value="F:metalloendopeptidase activity"/>
    <property type="evidence" value="ECO:0007669"/>
    <property type="project" value="InterPro"/>
</dbReference>
<keyword evidence="2 8" id="KW-0479">Metal-binding</keyword>